<dbReference type="PANTHER" id="PTHR10404:SF77">
    <property type="entry name" value="GLUTAMATE CARBOXYPEPTIDASE 2 HOMOLOG"/>
    <property type="match status" value="1"/>
</dbReference>
<dbReference type="InterPro" id="IPR039373">
    <property type="entry name" value="Peptidase_M28B"/>
</dbReference>
<evidence type="ECO:0000313" key="3">
    <source>
        <dbReference type="Proteomes" id="UP000245119"/>
    </source>
</evidence>
<dbReference type="Gene3D" id="1.20.930.40">
    <property type="entry name" value="Transferrin receptor-like, dimerisation domain"/>
    <property type="match status" value="1"/>
</dbReference>
<evidence type="ECO:0000259" key="1">
    <source>
        <dbReference type="Pfam" id="PF04253"/>
    </source>
</evidence>
<dbReference type="Proteomes" id="UP000245119">
    <property type="component" value="Linkage Group LG1"/>
</dbReference>
<proteinExistence type="predicted"/>
<dbReference type="AlphaFoldDB" id="A0A2T7PZ83"/>
<reference evidence="2 3" key="1">
    <citation type="submission" date="2018-04" db="EMBL/GenBank/DDBJ databases">
        <title>The genome of golden apple snail Pomacea canaliculata provides insight into stress tolerance and invasive adaptation.</title>
        <authorList>
            <person name="Liu C."/>
            <person name="Liu B."/>
            <person name="Ren Y."/>
            <person name="Zhang Y."/>
            <person name="Wang H."/>
            <person name="Li S."/>
            <person name="Jiang F."/>
            <person name="Yin L."/>
            <person name="Zhang G."/>
            <person name="Qian W."/>
            <person name="Fan W."/>
        </authorList>
    </citation>
    <scope>NUCLEOTIDE SEQUENCE [LARGE SCALE GENOMIC DNA]</scope>
    <source>
        <strain evidence="2">SZHN2017</strain>
        <tissue evidence="2">Muscle</tissue>
    </source>
</reference>
<dbReference type="PANTHER" id="PTHR10404">
    <property type="entry name" value="N-ACETYLATED-ALPHA-LINKED ACIDIC DIPEPTIDASE"/>
    <property type="match status" value="1"/>
</dbReference>
<dbReference type="InterPro" id="IPR007365">
    <property type="entry name" value="TFR-like_dimer_dom"/>
</dbReference>
<protein>
    <recommendedName>
        <fullName evidence="1">Transferrin receptor-like dimerisation domain-containing protein</fullName>
    </recommendedName>
</protein>
<name>A0A2T7PZ83_POMCA</name>
<sequence>MYDPNKYPIAFYPLYHTEYETFDAMKRLIDPDFKYFAFEHSPMAIRMINDQLLFLEKAFLDSEGLPSRPQKKIFSEEI</sequence>
<keyword evidence="3" id="KW-1185">Reference proteome</keyword>
<dbReference type="EMBL" id="PZQS01000001">
    <property type="protein sequence ID" value="PVD38719.1"/>
    <property type="molecule type" value="Genomic_DNA"/>
</dbReference>
<gene>
    <name evidence="2" type="ORF">C0Q70_01340</name>
</gene>
<comment type="caution">
    <text evidence="2">The sequence shown here is derived from an EMBL/GenBank/DDBJ whole genome shotgun (WGS) entry which is preliminary data.</text>
</comment>
<feature type="domain" description="Transferrin receptor-like dimerisation" evidence="1">
    <location>
        <begin position="22"/>
        <end position="72"/>
    </location>
</feature>
<accession>A0A2T7PZ83</accession>
<dbReference type="InterPro" id="IPR036757">
    <property type="entry name" value="TFR-like_dimer_dom_sf"/>
</dbReference>
<dbReference type="SUPFAM" id="SSF47672">
    <property type="entry name" value="Transferrin receptor-like dimerisation domain"/>
    <property type="match status" value="1"/>
</dbReference>
<evidence type="ECO:0000313" key="2">
    <source>
        <dbReference type="EMBL" id="PVD38719.1"/>
    </source>
</evidence>
<dbReference type="GO" id="GO:0004180">
    <property type="term" value="F:carboxypeptidase activity"/>
    <property type="evidence" value="ECO:0007669"/>
    <property type="project" value="TreeGrafter"/>
</dbReference>
<dbReference type="Pfam" id="PF04253">
    <property type="entry name" value="TFR_dimer"/>
    <property type="match status" value="1"/>
</dbReference>
<organism evidence="2 3">
    <name type="scientific">Pomacea canaliculata</name>
    <name type="common">Golden apple snail</name>
    <dbReference type="NCBI Taxonomy" id="400727"/>
    <lineage>
        <taxon>Eukaryota</taxon>
        <taxon>Metazoa</taxon>
        <taxon>Spiralia</taxon>
        <taxon>Lophotrochozoa</taxon>
        <taxon>Mollusca</taxon>
        <taxon>Gastropoda</taxon>
        <taxon>Caenogastropoda</taxon>
        <taxon>Architaenioglossa</taxon>
        <taxon>Ampullarioidea</taxon>
        <taxon>Ampullariidae</taxon>
        <taxon>Pomacea</taxon>
    </lineage>
</organism>